<feature type="non-terminal residue" evidence="8">
    <location>
        <position position="1"/>
    </location>
</feature>
<reference evidence="8 9" key="1">
    <citation type="submission" date="2015-11" db="EMBL/GenBank/DDBJ databases">
        <authorList>
            <person name="Varghese N."/>
        </authorList>
    </citation>
    <scope>NUCLEOTIDE SEQUENCE [LARGE SCALE GENOMIC DNA]</scope>
    <source>
        <strain evidence="8 9">JGI-8</strain>
    </source>
</reference>
<name>A0ABP2B161_9BACT</name>
<dbReference type="Pfam" id="PF01339">
    <property type="entry name" value="CheB_methylest"/>
    <property type="match status" value="1"/>
</dbReference>
<evidence type="ECO:0000256" key="3">
    <source>
        <dbReference type="ARBA" id="ARBA00048267"/>
    </source>
</evidence>
<dbReference type="PIRSF" id="PIRSF000876">
    <property type="entry name" value="RR_chemtxs_CheB"/>
    <property type="match status" value="1"/>
</dbReference>
<dbReference type="PROSITE" id="PS50122">
    <property type="entry name" value="CHEB"/>
    <property type="match status" value="1"/>
</dbReference>
<dbReference type="InterPro" id="IPR011006">
    <property type="entry name" value="CheY-like_superfamily"/>
</dbReference>
<organism evidence="8 9">
    <name type="scientific">Candidatus Kryptonium thompsonii</name>
    <dbReference type="NCBI Taxonomy" id="1633631"/>
    <lineage>
        <taxon>Bacteria</taxon>
        <taxon>Pseudomonadati</taxon>
        <taxon>Candidatus Kryptoniota</taxon>
        <taxon>Candidatus Kryptonium</taxon>
    </lineage>
</organism>
<dbReference type="SMART" id="SM00448">
    <property type="entry name" value="REC"/>
    <property type="match status" value="1"/>
</dbReference>
<dbReference type="NCBIfam" id="NF009206">
    <property type="entry name" value="PRK12555.1"/>
    <property type="match status" value="1"/>
</dbReference>
<sequence>EKLFGFYKALTGILMNINGEIKVLVVDDSAFMRKSITMMLESDPQIKVVATARDGLEAIEKIKTFKPDIVTLDVEMPRMDGLTTLKIIMNECPVPVLMVSSLTTEGAEATLEALKLGAVDFIPKQLSYVSLDIIKIKDELIQKVKSIVNSKYIRRKIYRHEVKSSKDVKFKHVKKNFEVVAIGVSTGGPVALQEVLSRIPENFPAGIVIAQHMPPNFTRLLAERLNSISKIEVREAQTGDKVRAGLALIAQGGKNLIFEKVFGEKIVKIADKPDTLYKPSVDVMMESASEVFGDKVLGVIMTGMGRDGVEGLKKVKEKGGYIIAQNEETCVVYGMPKAVIDVGLADSILPLEKIGEAIVEIVRERKEI</sequence>
<keyword evidence="9" id="KW-1185">Reference proteome</keyword>
<dbReference type="PANTHER" id="PTHR42872:SF3">
    <property type="entry name" value="PROTEIN-GLUTAMATE METHYLESTERASE_PROTEIN-GLUTAMINE GLUTAMINASE 1"/>
    <property type="match status" value="1"/>
</dbReference>
<dbReference type="Gene3D" id="3.40.50.2300">
    <property type="match status" value="1"/>
</dbReference>
<dbReference type="SUPFAM" id="SSF52172">
    <property type="entry name" value="CheY-like"/>
    <property type="match status" value="1"/>
</dbReference>
<proteinExistence type="inferred from homology"/>
<dbReference type="PANTHER" id="PTHR42872">
    <property type="entry name" value="PROTEIN-GLUTAMATE METHYLESTERASE/PROTEIN-GLUTAMINE GLUTAMINASE"/>
    <property type="match status" value="1"/>
</dbReference>
<feature type="domain" description="Response regulatory" evidence="6">
    <location>
        <begin position="22"/>
        <end position="139"/>
    </location>
</feature>
<dbReference type="EC" id="3.1.1.61" evidence="2"/>
<evidence type="ECO:0000256" key="1">
    <source>
        <dbReference type="ARBA" id="ARBA00022801"/>
    </source>
</evidence>
<keyword evidence="1 4" id="KW-0378">Hydrolase</keyword>
<dbReference type="Proteomes" id="UP000182200">
    <property type="component" value="Unassembled WGS sequence"/>
</dbReference>
<evidence type="ECO:0000313" key="9">
    <source>
        <dbReference type="Proteomes" id="UP000182200"/>
    </source>
</evidence>
<feature type="active site" evidence="4">
    <location>
        <position position="212"/>
    </location>
</feature>
<evidence type="ECO:0000259" key="7">
    <source>
        <dbReference type="PROSITE" id="PS50122"/>
    </source>
</evidence>
<comment type="caution">
    <text evidence="8">The sequence shown here is derived from an EMBL/GenBank/DDBJ whole genome shotgun (WGS) entry which is preliminary data.</text>
</comment>
<dbReference type="HAMAP" id="MF_00099">
    <property type="entry name" value="CheB_chemtxs"/>
    <property type="match status" value="1"/>
</dbReference>
<dbReference type="PROSITE" id="PS50110">
    <property type="entry name" value="RESPONSE_REGULATORY"/>
    <property type="match status" value="1"/>
</dbReference>
<dbReference type="InterPro" id="IPR008248">
    <property type="entry name" value="CheB-like"/>
</dbReference>
<dbReference type="CDD" id="cd17541">
    <property type="entry name" value="REC_CheB-like"/>
    <property type="match status" value="1"/>
</dbReference>
<evidence type="ECO:0000313" key="8">
    <source>
        <dbReference type="EMBL" id="CUS95536.1"/>
    </source>
</evidence>
<accession>A0ABP2B161</accession>
<dbReference type="InterPro" id="IPR001789">
    <property type="entry name" value="Sig_transdc_resp-reg_receiver"/>
</dbReference>
<feature type="active site" evidence="4">
    <location>
        <position position="185"/>
    </location>
</feature>
<comment type="catalytic activity">
    <reaction evidence="3">
        <text>[protein]-L-glutamate 5-O-methyl ester + H2O = L-glutamyl-[protein] + methanol + H(+)</text>
        <dbReference type="Rhea" id="RHEA:23236"/>
        <dbReference type="Rhea" id="RHEA-COMP:10208"/>
        <dbReference type="Rhea" id="RHEA-COMP:10311"/>
        <dbReference type="ChEBI" id="CHEBI:15377"/>
        <dbReference type="ChEBI" id="CHEBI:15378"/>
        <dbReference type="ChEBI" id="CHEBI:17790"/>
        <dbReference type="ChEBI" id="CHEBI:29973"/>
        <dbReference type="ChEBI" id="CHEBI:82795"/>
        <dbReference type="EC" id="3.1.1.61"/>
    </reaction>
</comment>
<feature type="domain" description="CheB-type methylesterase" evidence="7">
    <location>
        <begin position="178"/>
        <end position="365"/>
    </location>
</feature>
<dbReference type="InterPro" id="IPR035909">
    <property type="entry name" value="CheB_C"/>
</dbReference>
<dbReference type="InterPro" id="IPR000673">
    <property type="entry name" value="Sig_transdc_resp-reg_Me-estase"/>
</dbReference>
<feature type="active site" evidence="4">
    <location>
        <position position="307"/>
    </location>
</feature>
<evidence type="ECO:0000256" key="4">
    <source>
        <dbReference type="PROSITE-ProRule" id="PRU00050"/>
    </source>
</evidence>
<feature type="modified residue" description="4-aspartylphosphate" evidence="5">
    <location>
        <position position="73"/>
    </location>
</feature>
<gene>
    <name evidence="8" type="ORF">JGI8_02184</name>
</gene>
<dbReference type="Pfam" id="PF00072">
    <property type="entry name" value="Response_reg"/>
    <property type="match status" value="1"/>
</dbReference>
<evidence type="ECO:0000259" key="6">
    <source>
        <dbReference type="PROSITE" id="PS50110"/>
    </source>
</evidence>
<protein>
    <recommendedName>
        <fullName evidence="2">protein-glutamate methylesterase</fullName>
        <ecNumber evidence="2">3.1.1.61</ecNumber>
    </recommendedName>
</protein>
<dbReference type="CDD" id="cd16432">
    <property type="entry name" value="CheB_Rec"/>
    <property type="match status" value="1"/>
</dbReference>
<keyword evidence="5" id="KW-0597">Phosphoprotein</keyword>
<dbReference type="SUPFAM" id="SSF52738">
    <property type="entry name" value="Methylesterase CheB, C-terminal domain"/>
    <property type="match status" value="1"/>
</dbReference>
<dbReference type="EMBL" id="CZVI01000081">
    <property type="protein sequence ID" value="CUS95536.1"/>
    <property type="molecule type" value="Genomic_DNA"/>
</dbReference>
<dbReference type="NCBIfam" id="NF001965">
    <property type="entry name" value="PRK00742.1"/>
    <property type="match status" value="1"/>
</dbReference>
<keyword evidence="4" id="KW-0145">Chemotaxis</keyword>
<dbReference type="Gene3D" id="3.40.50.180">
    <property type="entry name" value="Methylesterase CheB, C-terminal domain"/>
    <property type="match status" value="1"/>
</dbReference>
<evidence type="ECO:0000256" key="2">
    <source>
        <dbReference type="ARBA" id="ARBA00039140"/>
    </source>
</evidence>
<evidence type="ECO:0000256" key="5">
    <source>
        <dbReference type="PROSITE-ProRule" id="PRU00169"/>
    </source>
</evidence>